<feature type="region of interest" description="Disordered" evidence="4">
    <location>
        <begin position="197"/>
        <end position="289"/>
    </location>
</feature>
<comment type="subcellular location">
    <subcellularLocation>
        <location evidence="1">Endomembrane system</location>
    </subcellularLocation>
</comment>
<dbReference type="InterPro" id="IPR043573">
    <property type="entry name" value="Fig4-like"/>
</dbReference>
<dbReference type="Proteomes" id="UP000749559">
    <property type="component" value="Unassembled WGS sequence"/>
</dbReference>
<dbReference type="EMBL" id="CAIIXF020000007">
    <property type="protein sequence ID" value="CAH1788511.1"/>
    <property type="molecule type" value="Genomic_DNA"/>
</dbReference>
<proteinExistence type="predicted"/>
<dbReference type="AlphaFoldDB" id="A0A8J1UK97"/>
<dbReference type="InterPro" id="IPR002013">
    <property type="entry name" value="SAC_dom"/>
</dbReference>
<dbReference type="Pfam" id="PF02383">
    <property type="entry name" value="Syja_N"/>
    <property type="match status" value="1"/>
</dbReference>
<keyword evidence="3" id="KW-0472">Membrane</keyword>
<feature type="region of interest" description="Disordered" evidence="4">
    <location>
        <begin position="794"/>
        <end position="837"/>
    </location>
</feature>
<dbReference type="PANTHER" id="PTHR45738:SF5">
    <property type="entry name" value="POLYPHOSPHOINOSITIDE PHOSPHATASE"/>
    <property type="match status" value="1"/>
</dbReference>
<comment type="caution">
    <text evidence="5">The sequence shown here is derived from an EMBL/GenBank/DDBJ whole genome shotgun (WGS) entry which is preliminary data.</text>
</comment>
<keyword evidence="6" id="KW-1185">Reference proteome</keyword>
<name>A0A8J1UK97_OWEFU</name>
<reference evidence="5" key="1">
    <citation type="submission" date="2022-03" db="EMBL/GenBank/DDBJ databases">
        <authorList>
            <person name="Martin C."/>
        </authorList>
    </citation>
    <scope>NUCLEOTIDE SEQUENCE</scope>
</reference>
<dbReference type="GO" id="GO:0043813">
    <property type="term" value="F:phosphatidylinositol-3,5-bisphosphate 5-phosphatase activity"/>
    <property type="evidence" value="ECO:0007669"/>
    <property type="project" value="InterPro"/>
</dbReference>
<dbReference type="GO" id="GO:0012505">
    <property type="term" value="C:endomembrane system"/>
    <property type="evidence" value="ECO:0007669"/>
    <property type="project" value="UniProtKB-SubCell"/>
</dbReference>
<gene>
    <name evidence="5" type="ORF">OFUS_LOCUS14025</name>
</gene>
<evidence type="ECO:0000256" key="1">
    <source>
        <dbReference type="ARBA" id="ARBA00004308"/>
    </source>
</evidence>
<feature type="compositionally biased region" description="Polar residues" evidence="4">
    <location>
        <begin position="218"/>
        <end position="227"/>
    </location>
</feature>
<evidence type="ECO:0000256" key="4">
    <source>
        <dbReference type="SAM" id="MobiDB-lite"/>
    </source>
</evidence>
<feature type="compositionally biased region" description="Low complexity" evidence="4">
    <location>
        <begin position="818"/>
        <end position="837"/>
    </location>
</feature>
<organism evidence="5 6">
    <name type="scientific">Owenia fusiformis</name>
    <name type="common">Polychaete worm</name>
    <dbReference type="NCBI Taxonomy" id="6347"/>
    <lineage>
        <taxon>Eukaryota</taxon>
        <taxon>Metazoa</taxon>
        <taxon>Spiralia</taxon>
        <taxon>Lophotrochozoa</taxon>
        <taxon>Annelida</taxon>
        <taxon>Polychaeta</taxon>
        <taxon>Sedentaria</taxon>
        <taxon>Canalipalpata</taxon>
        <taxon>Sabellida</taxon>
        <taxon>Oweniida</taxon>
        <taxon>Oweniidae</taxon>
        <taxon>Owenia</taxon>
    </lineage>
</organism>
<evidence type="ECO:0000256" key="3">
    <source>
        <dbReference type="ARBA" id="ARBA00023136"/>
    </source>
</evidence>
<feature type="compositionally biased region" description="Polar residues" evidence="4">
    <location>
        <begin position="197"/>
        <end position="211"/>
    </location>
</feature>
<feature type="compositionally biased region" description="Polar residues" evidence="4">
    <location>
        <begin position="806"/>
        <end position="817"/>
    </location>
</feature>
<dbReference type="PROSITE" id="PS50275">
    <property type="entry name" value="SAC"/>
    <property type="match status" value="1"/>
</dbReference>
<keyword evidence="2" id="KW-0378">Hydrolase</keyword>
<accession>A0A8J1UK97</accession>
<dbReference type="PANTHER" id="PTHR45738">
    <property type="entry name" value="POLYPHOSPHOINOSITIDE PHOSPHATASE"/>
    <property type="match status" value="1"/>
</dbReference>
<protein>
    <submittedName>
        <fullName evidence="5">Uncharacterized protein</fullName>
    </submittedName>
</protein>
<evidence type="ECO:0000313" key="5">
    <source>
        <dbReference type="EMBL" id="CAH1788511.1"/>
    </source>
</evidence>
<feature type="compositionally biased region" description="Basic and acidic residues" evidence="4">
    <location>
        <begin position="280"/>
        <end position="289"/>
    </location>
</feature>
<evidence type="ECO:0000313" key="6">
    <source>
        <dbReference type="Proteomes" id="UP000749559"/>
    </source>
</evidence>
<dbReference type="OrthoDB" id="405996at2759"/>
<dbReference type="GO" id="GO:0046856">
    <property type="term" value="P:phosphatidylinositol dephosphorylation"/>
    <property type="evidence" value="ECO:0007669"/>
    <property type="project" value="InterPro"/>
</dbReference>
<evidence type="ECO:0000256" key="2">
    <source>
        <dbReference type="ARBA" id="ARBA00022801"/>
    </source>
</evidence>
<sequence length="968" mass="109760">MSQGCGSVDDNMAHSDDKKLRETPLIKLTQKIAVYETKARFYIVGSNNTETKFRVLKIDRTEPKELVVTNDNVSYSPQEIRNLLHMIDVGNRSKSTASNAGLPRKASAFGIVGFVRFLEGYYIVLITKRRRVALLGHHYTYKIEDTTMIYIPNDSVRQPHPDETRYLKIFQNMDLSSNFYFSYSYDLTHTMQYNFTPSNNLSKSPGYNRQTTAKDKTNNSSKAHQNETTTKSKSTSNLDSKGISEEVEGAAKTLGKQVGNDRSGRVPDDTCTSSDPVEIAGREETEEKQEPNIIGTAYQPARKYVWNNHMLEQVDSNLHPDWLLYIIHGFIWQSRICVYGRSLFLTIIARRSNQFAGTRFLKRGANDQGYVANEVETEQIVNDASVMSFNHGSFTSFVQLRGSIPSYWSQDITTMVPKPPIVVDQADPYNSAAGQHFNDVLGRYGSPVIIVNLVKKREKRKHESLLSTEFVSSLQYLNQFLPPQHNILYIGFDMARVNKSKSSNVMNRLAEIAEQCVKRTGFFRSKPSLSCNESTPHERWQGIDGIKTETGWLQRGIIRTNCVDCLDRTNTAQFAVGKCALAYQLYGLGVIASPELEFDTDCVRMLEELYEDQGDTLALQYGGSQLVHRIQTYRKTSPWTSNSRDIMQTLSRYYSNAFSDSDKQHAINLFLGVFEPSETGPNIWELPTDFYLHNKSTIDPLWNNLKSYCQWLNPSVYRSLPLSYDEVSKTPEHNVTCSTQSEIIDSFAEYYKPNELTCLDELFVVNMSNSVRDFMPKVTSPTDYSPFCVRVRPGRRHEESGEGVQLNPNISGKDSTMSVGSQASEGTSSSSSDGSDIDGDISLFDSEYVQTAETPAGYLSLKDIFPRMQDTYGVEPEIPTHHNLSVYSRYTKLGRDATKPIEPQAGQVTDLIQTSMFSLDSSYNVTPPTVKRKSRDEYTEYVQKATFDAKLPSKRNIQLYHQYIRLNK</sequence>